<dbReference type="EMBL" id="FVGW01000029">
    <property type="protein sequence ID" value="SKN04718.1"/>
    <property type="molecule type" value="Genomic_DNA"/>
</dbReference>
<name>A0A1T8VIN2_9MYCO</name>
<proteinExistence type="predicted"/>
<sequence length="89" mass="9696">MVPLSQCTPKIPSPIARASALDPMIPKVLVMESDTDSSTWMTGLSQLKALTMFKIAQPTKPVVFIMLSCMSAKPPPRNLLRIPLSSDKV</sequence>
<gene>
    <name evidence="1" type="ORF">SAMEA2259716_05829</name>
</gene>
<dbReference type="Proteomes" id="UP000190074">
    <property type="component" value="Unassembled WGS sequence"/>
</dbReference>
<evidence type="ECO:0000313" key="2">
    <source>
        <dbReference type="Proteomes" id="UP000190074"/>
    </source>
</evidence>
<dbReference type="AlphaFoldDB" id="A0A1T8VIN2"/>
<protein>
    <submittedName>
        <fullName evidence="1">Uncharacterized protein</fullName>
    </submittedName>
</protein>
<organism evidence="1 2">
    <name type="scientific">Mycobacteroides abscessus subsp. massiliense</name>
    <dbReference type="NCBI Taxonomy" id="1962118"/>
    <lineage>
        <taxon>Bacteria</taxon>
        <taxon>Bacillati</taxon>
        <taxon>Actinomycetota</taxon>
        <taxon>Actinomycetes</taxon>
        <taxon>Mycobacteriales</taxon>
        <taxon>Mycobacteriaceae</taxon>
        <taxon>Mycobacteroides</taxon>
        <taxon>Mycobacteroides abscessus</taxon>
    </lineage>
</organism>
<evidence type="ECO:0000313" key="1">
    <source>
        <dbReference type="EMBL" id="SKN04718.1"/>
    </source>
</evidence>
<reference evidence="1 2" key="1">
    <citation type="submission" date="2016-11" db="EMBL/GenBank/DDBJ databases">
        <authorList>
            <consortium name="Pathogen Informatics"/>
        </authorList>
    </citation>
    <scope>NUCLEOTIDE SEQUENCE [LARGE SCALE GENOMIC DNA]</scope>
    <source>
        <strain evidence="1 2">911</strain>
    </source>
</reference>
<accession>A0A1T8VIN2</accession>